<evidence type="ECO:0000313" key="1">
    <source>
        <dbReference type="EMBL" id="MFD1484789.1"/>
    </source>
</evidence>
<organism evidence="1 2">
    <name type="scientific">Lacticaseibacillus baoqingensis</name>
    <dbReference type="NCBI Taxonomy" id="2486013"/>
    <lineage>
        <taxon>Bacteria</taxon>
        <taxon>Bacillati</taxon>
        <taxon>Bacillota</taxon>
        <taxon>Bacilli</taxon>
        <taxon>Lactobacillales</taxon>
        <taxon>Lactobacillaceae</taxon>
        <taxon>Lacticaseibacillus</taxon>
    </lineage>
</organism>
<proteinExistence type="predicted"/>
<dbReference type="RefSeq" id="WP_379896255.1">
    <property type="nucleotide sequence ID" value="NZ_JBHTON010000015.1"/>
</dbReference>
<comment type="caution">
    <text evidence="1">The sequence shown here is derived from an EMBL/GenBank/DDBJ whole genome shotgun (WGS) entry which is preliminary data.</text>
</comment>
<dbReference type="Proteomes" id="UP001597252">
    <property type="component" value="Unassembled WGS sequence"/>
</dbReference>
<accession>A0ABW4E7J1</accession>
<gene>
    <name evidence="1" type="ORF">ACFQ5J_06050</name>
</gene>
<sequence length="56" mass="6627">MNLNNYPVELTTLSLQDYLSAFELGEEDQEEADKILDAHKFIEKWFQMLFDLGIEM</sequence>
<protein>
    <submittedName>
        <fullName evidence="1">Uncharacterized protein</fullName>
    </submittedName>
</protein>
<reference evidence="2" key="1">
    <citation type="journal article" date="2019" name="Int. J. Syst. Evol. Microbiol.">
        <title>The Global Catalogue of Microorganisms (GCM) 10K type strain sequencing project: providing services to taxonomists for standard genome sequencing and annotation.</title>
        <authorList>
            <consortium name="The Broad Institute Genomics Platform"/>
            <consortium name="The Broad Institute Genome Sequencing Center for Infectious Disease"/>
            <person name="Wu L."/>
            <person name="Ma J."/>
        </authorList>
    </citation>
    <scope>NUCLEOTIDE SEQUENCE [LARGE SCALE GENOMIC DNA]</scope>
    <source>
        <strain evidence="2">CCM 8903</strain>
    </source>
</reference>
<keyword evidence="2" id="KW-1185">Reference proteome</keyword>
<evidence type="ECO:0000313" key="2">
    <source>
        <dbReference type="Proteomes" id="UP001597252"/>
    </source>
</evidence>
<dbReference type="EMBL" id="JBHTON010000015">
    <property type="protein sequence ID" value="MFD1484789.1"/>
    <property type="molecule type" value="Genomic_DNA"/>
</dbReference>
<name>A0ABW4E7J1_9LACO</name>